<evidence type="ECO:0000313" key="3">
    <source>
        <dbReference type="EMBL" id="CAF3873127.1"/>
    </source>
</evidence>
<dbReference type="EMBL" id="CAJNOQ010005702">
    <property type="protein sequence ID" value="CAF1108609.1"/>
    <property type="molecule type" value="Genomic_DNA"/>
</dbReference>
<comment type="caution">
    <text evidence="1">The sequence shown here is derived from an EMBL/GenBank/DDBJ whole genome shotgun (WGS) entry which is preliminary data.</text>
</comment>
<dbReference type="EMBL" id="CAJOBA010035861">
    <property type="protein sequence ID" value="CAF4012253.1"/>
    <property type="molecule type" value="Genomic_DNA"/>
</dbReference>
<evidence type="ECO:0000313" key="2">
    <source>
        <dbReference type="EMBL" id="CAF1202443.1"/>
    </source>
</evidence>
<dbReference type="EMBL" id="CAJNOK010014327">
    <property type="protein sequence ID" value="CAF1202443.1"/>
    <property type="molecule type" value="Genomic_DNA"/>
</dbReference>
<proteinExistence type="predicted"/>
<organism evidence="1 5">
    <name type="scientific">Didymodactylos carnosus</name>
    <dbReference type="NCBI Taxonomy" id="1234261"/>
    <lineage>
        <taxon>Eukaryota</taxon>
        <taxon>Metazoa</taxon>
        <taxon>Spiralia</taxon>
        <taxon>Gnathifera</taxon>
        <taxon>Rotifera</taxon>
        <taxon>Eurotatoria</taxon>
        <taxon>Bdelloidea</taxon>
        <taxon>Philodinida</taxon>
        <taxon>Philodinidae</taxon>
        <taxon>Didymodactylos</taxon>
    </lineage>
</organism>
<evidence type="ECO:0000313" key="5">
    <source>
        <dbReference type="Proteomes" id="UP000663829"/>
    </source>
</evidence>
<dbReference type="AlphaFoldDB" id="A0A814PP92"/>
<sequence>MEWPSQYEITMVAKAEFMYQFTTINEGRNITADQAWIFFLKAARTYSEEMRGITQAKKEECERANQPWFNEKFKAVDNGNDINVEQAWKLFEEYRNHMREEFAKIKATVEHPRGVVLEENGSIKC</sequence>
<evidence type="ECO:0000313" key="4">
    <source>
        <dbReference type="EMBL" id="CAF4012253.1"/>
    </source>
</evidence>
<protein>
    <submittedName>
        <fullName evidence="1">Uncharacterized protein</fullName>
    </submittedName>
</protein>
<name>A0A814PP92_9BILA</name>
<reference evidence="1" key="1">
    <citation type="submission" date="2021-02" db="EMBL/GenBank/DDBJ databases">
        <authorList>
            <person name="Nowell W R."/>
        </authorList>
    </citation>
    <scope>NUCLEOTIDE SEQUENCE</scope>
</reference>
<dbReference type="Proteomes" id="UP000677228">
    <property type="component" value="Unassembled WGS sequence"/>
</dbReference>
<gene>
    <name evidence="1" type="ORF">GPM918_LOCUS19117</name>
    <name evidence="2" type="ORF">OVA965_LOCUS24052</name>
    <name evidence="3" type="ORF">SRO942_LOCUS19114</name>
    <name evidence="4" type="ORF">TMI583_LOCUS24773</name>
</gene>
<accession>A0A814PP92</accession>
<dbReference type="Proteomes" id="UP000663829">
    <property type="component" value="Unassembled WGS sequence"/>
</dbReference>
<evidence type="ECO:0000313" key="1">
    <source>
        <dbReference type="EMBL" id="CAF1108609.1"/>
    </source>
</evidence>
<keyword evidence="5" id="KW-1185">Reference proteome</keyword>
<dbReference type="Proteomes" id="UP000682733">
    <property type="component" value="Unassembled WGS sequence"/>
</dbReference>
<dbReference type="EMBL" id="CAJOBC010005702">
    <property type="protein sequence ID" value="CAF3873127.1"/>
    <property type="molecule type" value="Genomic_DNA"/>
</dbReference>
<dbReference type="Proteomes" id="UP000681722">
    <property type="component" value="Unassembled WGS sequence"/>
</dbReference>